<dbReference type="Gene3D" id="3.40.50.10140">
    <property type="entry name" value="Toll/interleukin-1 receptor homology (TIR) domain"/>
    <property type="match status" value="1"/>
</dbReference>
<sequence length="727" mass="78788">MPAVPAFRYRAFLSYSHRDEPWARWLHKALEGYVVPRRLVGRCTPFGPVPRRLAPIFRDSDELATAGDLGGKVNEALAESASLLVVCSPSAATSHWVNEEVAAFRKLGRGERICCLIVSGEPNASLVPGKEAEECFAPALRTRWRKDGALEEETVEPVAADVRPGKDTRAEAKCRIVAGMLGLDLDVLKRRDYQRRARRAMIFSAVALFVTAITGALAVAALVARDAAQRRQKEAEDLVAFMLGDLNDKLAQVSRLDIMAAVDDKAMAYFQARSDEDLGDRALAQRVKALEKIGSVRLDQGQLAAAMTSYQAALAIAAKLAATTPDAAHHLAHAEVETLVGLVYWRQGKLIEAQATFASAKSILERAAGYAPADLEIAFQLALIDNNIGYVLEAQGRLDEADAQYRRMLRSMQRLVAAQPGNAEWSESLGSAYSNLGKLALLRGDLAEAMRKYAEDERIQVRLAAEAPKDANRLGRLLTAHAILGRTQALVGDPASGMERLQRAVDIATSLTAMDASNAEAQEQVALYGTQLARLRRLDGDLLAASRLTTKAEAIFARLTGMDAENATWRREYAETLTEHAAQLRAVDDRAGARRQAAAASRMLAPLFAKAPDDRSLLLATAAGWLAQADAEVDGSVARALREKALAAMATTRSGETDPRLLALRTQALLALGRDAEAASSIGRLWDDGYRDAALLASLRDHGIDYPPNEGFRHQLMAAEGEVATDR</sequence>
<feature type="domain" description="TIR" evidence="4">
    <location>
        <begin position="12"/>
        <end position="119"/>
    </location>
</feature>
<dbReference type="InterPro" id="IPR000157">
    <property type="entry name" value="TIR_dom"/>
</dbReference>
<evidence type="ECO:0000256" key="3">
    <source>
        <dbReference type="SAM" id="Phobius"/>
    </source>
</evidence>
<dbReference type="AlphaFoldDB" id="A0A7X5TRB3"/>
<evidence type="ECO:0000259" key="4">
    <source>
        <dbReference type="Pfam" id="PF13676"/>
    </source>
</evidence>
<dbReference type="PANTHER" id="PTHR45641:SF19">
    <property type="entry name" value="NEPHROCYSTIN-3"/>
    <property type="match status" value="1"/>
</dbReference>
<dbReference type="Gene3D" id="1.25.40.10">
    <property type="entry name" value="Tetratricopeptide repeat domain"/>
    <property type="match status" value="2"/>
</dbReference>
<dbReference type="InterPro" id="IPR035897">
    <property type="entry name" value="Toll_tir_struct_dom_sf"/>
</dbReference>
<evidence type="ECO:0000256" key="1">
    <source>
        <dbReference type="ARBA" id="ARBA00022737"/>
    </source>
</evidence>
<name>A0A7X5TRB3_9GAMM</name>
<dbReference type="Pfam" id="PF13676">
    <property type="entry name" value="TIR_2"/>
    <property type="match status" value="1"/>
</dbReference>
<dbReference type="SUPFAM" id="SSF52200">
    <property type="entry name" value="Toll/Interleukin receptor TIR domain"/>
    <property type="match status" value="1"/>
</dbReference>
<accession>A0A7X5TRB3</accession>
<feature type="transmembrane region" description="Helical" evidence="3">
    <location>
        <begin position="200"/>
        <end position="224"/>
    </location>
</feature>
<evidence type="ECO:0000313" key="5">
    <source>
        <dbReference type="EMBL" id="NID16699.1"/>
    </source>
</evidence>
<keyword evidence="1" id="KW-0677">Repeat</keyword>
<keyword evidence="2" id="KW-0802">TPR repeat</keyword>
<gene>
    <name evidence="5" type="ORF">HBF32_14595</name>
</gene>
<evidence type="ECO:0000313" key="6">
    <source>
        <dbReference type="Proteomes" id="UP000518878"/>
    </source>
</evidence>
<reference evidence="5 6" key="1">
    <citation type="journal article" date="2006" name="Int. J. Syst. Evol. Microbiol.">
        <title>Dyella yeojuensis sp. nov., isolated from greenhouse soil in Korea.</title>
        <authorList>
            <person name="Kim B.Y."/>
            <person name="Weon H.Y."/>
            <person name="Lee K.H."/>
            <person name="Seok S.J."/>
            <person name="Kwon S.W."/>
            <person name="Go S.J."/>
            <person name="Stackebrandt E."/>
        </authorList>
    </citation>
    <scope>NUCLEOTIDE SEQUENCE [LARGE SCALE GENOMIC DNA]</scope>
    <source>
        <strain evidence="5 6">DSM 17673</strain>
    </source>
</reference>
<keyword evidence="5" id="KW-0675">Receptor</keyword>
<keyword evidence="3" id="KW-1133">Transmembrane helix</keyword>
<evidence type="ECO:0000256" key="2">
    <source>
        <dbReference type="ARBA" id="ARBA00022803"/>
    </source>
</evidence>
<dbReference type="PANTHER" id="PTHR45641">
    <property type="entry name" value="TETRATRICOPEPTIDE REPEAT PROTEIN (AFU_ORTHOLOGUE AFUA_6G03870)"/>
    <property type="match status" value="1"/>
</dbReference>
<dbReference type="EMBL" id="JAAQTL010000001">
    <property type="protein sequence ID" value="NID16699.1"/>
    <property type="molecule type" value="Genomic_DNA"/>
</dbReference>
<comment type="caution">
    <text evidence="5">The sequence shown here is derived from an EMBL/GenBank/DDBJ whole genome shotgun (WGS) entry which is preliminary data.</text>
</comment>
<keyword evidence="3" id="KW-0812">Transmembrane</keyword>
<keyword evidence="6" id="KW-1185">Reference proteome</keyword>
<dbReference type="Proteomes" id="UP000518878">
    <property type="component" value="Unassembled WGS sequence"/>
</dbReference>
<dbReference type="GO" id="GO:0007165">
    <property type="term" value="P:signal transduction"/>
    <property type="evidence" value="ECO:0007669"/>
    <property type="project" value="InterPro"/>
</dbReference>
<dbReference type="SUPFAM" id="SSF48452">
    <property type="entry name" value="TPR-like"/>
    <property type="match status" value="1"/>
</dbReference>
<proteinExistence type="predicted"/>
<organism evidence="5 6">
    <name type="scientific">Luteibacter yeojuensis</name>
    <dbReference type="NCBI Taxonomy" id="345309"/>
    <lineage>
        <taxon>Bacteria</taxon>
        <taxon>Pseudomonadati</taxon>
        <taxon>Pseudomonadota</taxon>
        <taxon>Gammaproteobacteria</taxon>
        <taxon>Lysobacterales</taxon>
        <taxon>Rhodanobacteraceae</taxon>
        <taxon>Luteibacter</taxon>
    </lineage>
</organism>
<keyword evidence="3" id="KW-0472">Membrane</keyword>
<dbReference type="InterPro" id="IPR011990">
    <property type="entry name" value="TPR-like_helical_dom_sf"/>
</dbReference>
<protein>
    <submittedName>
        <fullName evidence="5">Toll/interleukin-1 receptor domain-containing protein</fullName>
    </submittedName>
</protein>